<evidence type="ECO:0008006" key="4">
    <source>
        <dbReference type="Google" id="ProtNLM"/>
    </source>
</evidence>
<keyword evidence="1" id="KW-0472">Membrane</keyword>
<keyword evidence="1" id="KW-0812">Transmembrane</keyword>
<organism evidence="2 3">
    <name type="scientific">Jatrophihabitans cynanchi</name>
    <dbReference type="NCBI Taxonomy" id="2944128"/>
    <lineage>
        <taxon>Bacteria</taxon>
        <taxon>Bacillati</taxon>
        <taxon>Actinomycetota</taxon>
        <taxon>Actinomycetes</taxon>
        <taxon>Jatrophihabitantales</taxon>
        <taxon>Jatrophihabitantaceae</taxon>
        <taxon>Jatrophihabitans</taxon>
    </lineage>
</organism>
<proteinExistence type="predicted"/>
<dbReference type="RefSeq" id="WP_269445123.1">
    <property type="nucleotide sequence ID" value="NZ_CP097463.1"/>
</dbReference>
<evidence type="ECO:0000313" key="3">
    <source>
        <dbReference type="Proteomes" id="UP001164693"/>
    </source>
</evidence>
<name>A0ABY7K158_9ACTN</name>
<gene>
    <name evidence="2" type="ORF">M6B22_07415</name>
</gene>
<dbReference type="EMBL" id="CP097463">
    <property type="protein sequence ID" value="WAX58584.1"/>
    <property type="molecule type" value="Genomic_DNA"/>
</dbReference>
<protein>
    <recommendedName>
        <fullName evidence="4">Pilus assembly protein</fullName>
    </recommendedName>
</protein>
<keyword evidence="1" id="KW-1133">Transmembrane helix</keyword>
<evidence type="ECO:0000256" key="1">
    <source>
        <dbReference type="SAM" id="Phobius"/>
    </source>
</evidence>
<accession>A0ABY7K158</accession>
<feature type="transmembrane region" description="Helical" evidence="1">
    <location>
        <begin position="12"/>
        <end position="33"/>
    </location>
</feature>
<keyword evidence="3" id="KW-1185">Reference proteome</keyword>
<reference evidence="2" key="1">
    <citation type="submission" date="2022-05" db="EMBL/GenBank/DDBJ databases">
        <title>Jatrophihabitans sp. SB3-54 whole genome sequence.</title>
        <authorList>
            <person name="Suh M.K."/>
            <person name="Eom M.K."/>
            <person name="Kim J.S."/>
            <person name="Kim H.S."/>
            <person name="Do H.E."/>
            <person name="Shin Y.K."/>
            <person name="Lee J.-S."/>
        </authorList>
    </citation>
    <scope>NUCLEOTIDE SEQUENCE</scope>
    <source>
        <strain evidence="2">SB3-54</strain>
    </source>
</reference>
<sequence>MSERRVAGDDGTAIIEFVFVAIVVLLPLVYLIAAVATVQRSSLAVSQAAREAGRAFATSDRPDQAAARVRAAVRIALHDQGLDDDADLRFVAAGAGCDSARVVPRLDPGAQFTVCVIRHAALPAVPSVLQGRGITTIGRYTVHVDEFRSVP</sequence>
<evidence type="ECO:0000313" key="2">
    <source>
        <dbReference type="EMBL" id="WAX58584.1"/>
    </source>
</evidence>
<dbReference type="Proteomes" id="UP001164693">
    <property type="component" value="Chromosome"/>
</dbReference>